<dbReference type="SUPFAM" id="SSF54593">
    <property type="entry name" value="Glyoxalase/Bleomycin resistance protein/Dihydroxybiphenyl dioxygenase"/>
    <property type="match status" value="1"/>
</dbReference>
<comment type="caution">
    <text evidence="2">The sequence shown here is derived from an EMBL/GenBank/DDBJ whole genome shotgun (WGS) entry which is preliminary data.</text>
</comment>
<dbReference type="InterPro" id="IPR004360">
    <property type="entry name" value="Glyas_Fos-R_dOase_dom"/>
</dbReference>
<feature type="domain" description="VOC" evidence="1">
    <location>
        <begin position="4"/>
        <end position="123"/>
    </location>
</feature>
<dbReference type="InterPro" id="IPR037523">
    <property type="entry name" value="VOC_core"/>
</dbReference>
<reference evidence="2 3" key="1">
    <citation type="journal article" date="2016" name="Nat. Commun.">
        <title>Thousands of microbial genomes shed light on interconnected biogeochemical processes in an aquifer system.</title>
        <authorList>
            <person name="Anantharaman K."/>
            <person name="Brown C.T."/>
            <person name="Hug L.A."/>
            <person name="Sharon I."/>
            <person name="Castelle C.J."/>
            <person name="Probst A.J."/>
            <person name="Thomas B.C."/>
            <person name="Singh A."/>
            <person name="Wilkins M.J."/>
            <person name="Karaoz U."/>
            <person name="Brodie E.L."/>
            <person name="Williams K.H."/>
            <person name="Hubbard S.S."/>
            <person name="Banfield J.F."/>
        </authorList>
    </citation>
    <scope>NUCLEOTIDE SEQUENCE [LARGE SCALE GENOMIC DNA]</scope>
</reference>
<dbReference type="PROSITE" id="PS51819">
    <property type="entry name" value="VOC"/>
    <property type="match status" value="1"/>
</dbReference>
<dbReference type="Pfam" id="PF00903">
    <property type="entry name" value="Glyoxalase"/>
    <property type="match status" value="1"/>
</dbReference>
<evidence type="ECO:0000259" key="1">
    <source>
        <dbReference type="PROSITE" id="PS51819"/>
    </source>
</evidence>
<proteinExistence type="predicted"/>
<dbReference type="InterPro" id="IPR052164">
    <property type="entry name" value="Anthracycline_SecMetBiosynth"/>
</dbReference>
<name>A0A1F7YIB3_9BACT</name>
<dbReference type="Proteomes" id="UP000178851">
    <property type="component" value="Unassembled WGS sequence"/>
</dbReference>
<evidence type="ECO:0000313" key="3">
    <source>
        <dbReference type="Proteomes" id="UP000178851"/>
    </source>
</evidence>
<dbReference type="EMBL" id="MGGI01000008">
    <property type="protein sequence ID" value="OGM27066.1"/>
    <property type="molecule type" value="Genomic_DNA"/>
</dbReference>
<dbReference type="Gene3D" id="3.10.180.10">
    <property type="entry name" value="2,3-Dihydroxybiphenyl 1,2-Dioxygenase, domain 1"/>
    <property type="match status" value="1"/>
</dbReference>
<dbReference type="PANTHER" id="PTHR33993">
    <property type="entry name" value="GLYOXALASE-RELATED"/>
    <property type="match status" value="1"/>
</dbReference>
<evidence type="ECO:0000313" key="2">
    <source>
        <dbReference type="EMBL" id="OGM27066.1"/>
    </source>
</evidence>
<organism evidence="2 3">
    <name type="scientific">Candidatus Woesebacteria bacterium RIFCSPHIGHO2_01_FULL_39_28</name>
    <dbReference type="NCBI Taxonomy" id="1802496"/>
    <lineage>
        <taxon>Bacteria</taxon>
        <taxon>Candidatus Woeseibacteriota</taxon>
    </lineage>
</organism>
<dbReference type="AlphaFoldDB" id="A0A1F7YIB3"/>
<dbReference type="InterPro" id="IPR029068">
    <property type="entry name" value="Glyas_Bleomycin-R_OHBP_Dase"/>
</dbReference>
<sequence length="126" mass="14440">MIKGIDGVLLSSENARKLADFYREKVGLELAEEYEMGDKGENYFDFKMKGAGFGIMDHSDIKGKAKDPKRLLINIEVDDIDKEVARLKKNKVKVIQDKYHVESYGWIATFEDLDGNYFQLVQVRAS</sequence>
<protein>
    <recommendedName>
        <fullName evidence="1">VOC domain-containing protein</fullName>
    </recommendedName>
</protein>
<accession>A0A1F7YIB3</accession>
<gene>
    <name evidence="2" type="ORF">A2627_01905</name>
</gene>